<proteinExistence type="predicted"/>
<dbReference type="Gene3D" id="1.10.10.10">
    <property type="entry name" value="Winged helix-like DNA-binding domain superfamily/Winged helix DNA-binding domain"/>
    <property type="match status" value="1"/>
</dbReference>
<dbReference type="AlphaFoldDB" id="A0A928V4X7"/>
<dbReference type="Pfam" id="PF13280">
    <property type="entry name" value="WYL"/>
    <property type="match status" value="1"/>
</dbReference>
<feature type="domain" description="WYL" evidence="2">
    <location>
        <begin position="140"/>
        <end position="204"/>
    </location>
</feature>
<accession>A0A928V4X7</accession>
<name>A0A928V4X7_9GAMM</name>
<dbReference type="InterPro" id="IPR026881">
    <property type="entry name" value="WYL_dom"/>
</dbReference>
<dbReference type="Proteomes" id="UP000652567">
    <property type="component" value="Unassembled WGS sequence"/>
</dbReference>
<keyword evidence="4" id="KW-1185">Reference proteome</keyword>
<dbReference type="PANTHER" id="PTHR34580:SF3">
    <property type="entry name" value="PROTEIN PAFB"/>
    <property type="match status" value="1"/>
</dbReference>
<dbReference type="PANTHER" id="PTHR34580">
    <property type="match status" value="1"/>
</dbReference>
<organism evidence="3 4">
    <name type="scientific">Cellvibrio polysaccharolyticus</name>
    <dbReference type="NCBI Taxonomy" id="2082724"/>
    <lineage>
        <taxon>Bacteria</taxon>
        <taxon>Pseudomonadati</taxon>
        <taxon>Pseudomonadota</taxon>
        <taxon>Gammaproteobacteria</taxon>
        <taxon>Cellvibrionales</taxon>
        <taxon>Cellvibrionaceae</taxon>
        <taxon>Cellvibrio</taxon>
    </lineage>
</organism>
<dbReference type="PROSITE" id="PS52050">
    <property type="entry name" value="WYL"/>
    <property type="match status" value="1"/>
</dbReference>
<sequence length="252" mass="29453">MQRAERLFQLMNLLRNRRTVMTARQMSEHLQVSERTVYRDIQALSLSGVPVEGEAGVGYRLQRHYQLPPLMFDRQEVEALLLGARMVSGWGDEQMARSAKNAIQKILAIVPDHLRHSDENLPLLVPSYDDYQKIYTAHSEKIREAIRLRRLVRIDYVRADNEFSCRHIEPLGLIFWGKVWTLVAWCQLRDDYRVFRLDRIRSLAISETGFDVKDTKNLKHYLDLMAAQYGQQVATNEKAQQANCEQFHPDEP</sequence>
<protein>
    <submittedName>
        <fullName evidence="3">YafY family transcriptional regulator</fullName>
    </submittedName>
</protein>
<comment type="caution">
    <text evidence="3">The sequence shown here is derived from an EMBL/GenBank/DDBJ whole genome shotgun (WGS) entry which is preliminary data.</text>
</comment>
<dbReference type="InterPro" id="IPR036388">
    <property type="entry name" value="WH-like_DNA-bd_sf"/>
</dbReference>
<dbReference type="SUPFAM" id="SSF46785">
    <property type="entry name" value="Winged helix' DNA-binding domain"/>
    <property type="match status" value="1"/>
</dbReference>
<reference evidence="3" key="1">
    <citation type="submission" date="2018-07" db="EMBL/GenBank/DDBJ databases">
        <title>Genome assembly of strain Ka43.</title>
        <authorList>
            <person name="Kukolya J."/>
            <person name="Nagy I."/>
            <person name="Horvath B."/>
            <person name="Toth A."/>
        </authorList>
    </citation>
    <scope>NUCLEOTIDE SEQUENCE</scope>
    <source>
        <strain evidence="3">KB43</strain>
    </source>
</reference>
<evidence type="ECO:0000313" key="4">
    <source>
        <dbReference type="Proteomes" id="UP000652567"/>
    </source>
</evidence>
<evidence type="ECO:0000313" key="3">
    <source>
        <dbReference type="EMBL" id="MBE8718853.1"/>
    </source>
</evidence>
<dbReference type="InterPro" id="IPR051534">
    <property type="entry name" value="CBASS_pafABC_assoc_protein"/>
</dbReference>
<dbReference type="RefSeq" id="WP_193911757.1">
    <property type="nucleotide sequence ID" value="NZ_PRDL01000001.1"/>
</dbReference>
<dbReference type="Pfam" id="PF08279">
    <property type="entry name" value="HTH_11"/>
    <property type="match status" value="1"/>
</dbReference>
<gene>
    <name evidence="3" type="ORF">C4F51_16895</name>
</gene>
<feature type="domain" description="Helix-turn-helix type 11" evidence="1">
    <location>
        <begin position="6"/>
        <end position="60"/>
    </location>
</feature>
<dbReference type="EMBL" id="PRDL01000001">
    <property type="protein sequence ID" value="MBE8718853.1"/>
    <property type="molecule type" value="Genomic_DNA"/>
</dbReference>
<dbReference type="InterPro" id="IPR013196">
    <property type="entry name" value="HTH_11"/>
</dbReference>
<dbReference type="InterPro" id="IPR036390">
    <property type="entry name" value="WH_DNA-bd_sf"/>
</dbReference>
<evidence type="ECO:0000259" key="2">
    <source>
        <dbReference type="Pfam" id="PF13280"/>
    </source>
</evidence>
<evidence type="ECO:0000259" key="1">
    <source>
        <dbReference type="Pfam" id="PF08279"/>
    </source>
</evidence>